<organism evidence="2 3">
    <name type="scientific">Pseudoleptotrichia goodfellowii F0264</name>
    <dbReference type="NCBI Taxonomy" id="596323"/>
    <lineage>
        <taxon>Bacteria</taxon>
        <taxon>Fusobacteriati</taxon>
        <taxon>Fusobacteriota</taxon>
        <taxon>Fusobacteriia</taxon>
        <taxon>Fusobacteriales</taxon>
        <taxon>Leptotrichiaceae</taxon>
        <taxon>Pseudoleptotrichia</taxon>
    </lineage>
</organism>
<name>D0GNJ4_9FUSO</name>
<dbReference type="EMBL" id="ADAD01000174">
    <property type="protein sequence ID" value="EEY34315.1"/>
    <property type="molecule type" value="Genomic_DNA"/>
</dbReference>
<reference evidence="2 3" key="1">
    <citation type="submission" date="2009-10" db="EMBL/GenBank/DDBJ databases">
        <authorList>
            <person name="Harkins D.M."/>
            <person name="Madupu R."/>
            <person name="Durkin A.S."/>
            <person name="Torralba M."/>
            <person name="Methe B."/>
            <person name="Sutton G.G."/>
            <person name="Strausberg R.L."/>
            <person name="Nelson K.E."/>
        </authorList>
    </citation>
    <scope>NUCLEOTIDE SEQUENCE [LARGE SCALE GENOMIC DNA]</scope>
    <source>
        <strain evidence="2 3">F0264</strain>
    </source>
</reference>
<dbReference type="AlphaFoldDB" id="D0GNJ4"/>
<accession>D0GNJ4</accession>
<sequence>MKQILKNIDKNSLIGIYRFKENDFIVGNIIKLSDDYLFLNSCDIFGKYNGIKIVDVNIIDRLIIKSDYIDNLNELRKNENKENKKIELYKIKSVEDFYKKIIDDKMLLSIELEDESIETGYMKKKTEDKFYFDFINEDMKVISAEIIKESYIKRIKLLEKIEDITKTDKENNIKKIVMNTGEICFGNIVQTIGEYLIFREKDEFRENRQISIIKTDKIEEITELISFDNMKKTEIGNLFKNIDFFEILKASMENKLVISIDNEDYEETKVGIIIEMKKDTLKLKRFDKYRQFSEISIIPYSEIQLLYVYNYEVFE</sequence>
<evidence type="ECO:0000256" key="1">
    <source>
        <dbReference type="SAM" id="Coils"/>
    </source>
</evidence>
<dbReference type="Proteomes" id="UP000004226">
    <property type="component" value="Unassembled WGS sequence"/>
</dbReference>
<dbReference type="eggNOG" id="ENOG502ZBDT">
    <property type="taxonomic scope" value="Bacteria"/>
</dbReference>
<dbReference type="RefSeq" id="WP_006808073.1">
    <property type="nucleotide sequence ID" value="NZ_ADAD01000174.1"/>
</dbReference>
<evidence type="ECO:0000313" key="2">
    <source>
        <dbReference type="EMBL" id="EEY34315.1"/>
    </source>
</evidence>
<protein>
    <submittedName>
        <fullName evidence="2">Uncharacterized protein</fullName>
    </submittedName>
</protein>
<evidence type="ECO:0000313" key="3">
    <source>
        <dbReference type="Proteomes" id="UP000004226"/>
    </source>
</evidence>
<keyword evidence="3" id="KW-1185">Reference proteome</keyword>
<comment type="caution">
    <text evidence="2">The sequence shown here is derived from an EMBL/GenBank/DDBJ whole genome shotgun (WGS) entry which is preliminary data.</text>
</comment>
<proteinExistence type="predicted"/>
<feature type="coiled-coil region" evidence="1">
    <location>
        <begin position="65"/>
        <end position="92"/>
    </location>
</feature>
<gene>
    <name evidence="2" type="ORF">HMPREF0554_0505</name>
</gene>
<keyword evidence="1" id="KW-0175">Coiled coil</keyword>